<evidence type="ECO:0000256" key="2">
    <source>
        <dbReference type="ARBA" id="ARBA00022801"/>
    </source>
</evidence>
<organism evidence="4 5">
    <name type="scientific">Thalassiosira oceanica</name>
    <name type="common">Marine diatom</name>
    <dbReference type="NCBI Taxonomy" id="159749"/>
    <lineage>
        <taxon>Eukaryota</taxon>
        <taxon>Sar</taxon>
        <taxon>Stramenopiles</taxon>
        <taxon>Ochrophyta</taxon>
        <taxon>Bacillariophyta</taxon>
        <taxon>Coscinodiscophyceae</taxon>
        <taxon>Thalassiosirophycidae</taxon>
        <taxon>Thalassiosirales</taxon>
        <taxon>Thalassiosiraceae</taxon>
        <taxon>Thalassiosira</taxon>
    </lineage>
</organism>
<comment type="caution">
    <text evidence="4">The sequence shown here is derived from an EMBL/GenBank/DDBJ whole genome shotgun (WGS) entry which is preliminary data.</text>
</comment>
<feature type="region of interest" description="Disordered" evidence="3">
    <location>
        <begin position="61"/>
        <end position="119"/>
    </location>
</feature>
<feature type="compositionally biased region" description="Basic and acidic residues" evidence="3">
    <location>
        <begin position="85"/>
        <end position="96"/>
    </location>
</feature>
<evidence type="ECO:0000313" key="4">
    <source>
        <dbReference type="EMBL" id="EJK47811.1"/>
    </source>
</evidence>
<accession>K0RFT6</accession>
<dbReference type="PANTHER" id="PTHR11567">
    <property type="entry name" value="ACID PHOSPHATASE-RELATED"/>
    <property type="match status" value="1"/>
</dbReference>
<dbReference type="InterPro" id="IPR029033">
    <property type="entry name" value="His_PPase_superfam"/>
</dbReference>
<evidence type="ECO:0008006" key="6">
    <source>
        <dbReference type="Google" id="ProtNLM"/>
    </source>
</evidence>
<reference evidence="4 5" key="1">
    <citation type="journal article" date="2012" name="Genome Biol.">
        <title>Genome and low-iron response of an oceanic diatom adapted to chronic iron limitation.</title>
        <authorList>
            <person name="Lommer M."/>
            <person name="Specht M."/>
            <person name="Roy A.S."/>
            <person name="Kraemer L."/>
            <person name="Andreson R."/>
            <person name="Gutowska M.A."/>
            <person name="Wolf J."/>
            <person name="Bergner S.V."/>
            <person name="Schilhabel M.B."/>
            <person name="Klostermeier U.C."/>
            <person name="Beiko R.G."/>
            <person name="Rosenstiel P."/>
            <person name="Hippler M."/>
            <person name="Laroche J."/>
        </authorList>
    </citation>
    <scope>NUCLEOTIDE SEQUENCE [LARGE SCALE GENOMIC DNA]</scope>
    <source>
        <strain evidence="4 5">CCMP1005</strain>
    </source>
</reference>
<protein>
    <recommendedName>
        <fullName evidence="6">Histidine acid phosphatase</fullName>
    </recommendedName>
</protein>
<dbReference type="PANTHER" id="PTHR11567:SF110">
    <property type="entry name" value="2-PHOSPHOXYLOSE PHOSPHATASE 1"/>
    <property type="match status" value="1"/>
</dbReference>
<comment type="similarity">
    <text evidence="1">Belongs to the histidine acid phosphatase family.</text>
</comment>
<keyword evidence="5" id="KW-1185">Reference proteome</keyword>
<dbReference type="InterPro" id="IPR050645">
    <property type="entry name" value="Histidine_acid_phosphatase"/>
</dbReference>
<dbReference type="GO" id="GO:0016791">
    <property type="term" value="F:phosphatase activity"/>
    <property type="evidence" value="ECO:0007669"/>
    <property type="project" value="TreeGrafter"/>
</dbReference>
<dbReference type="InterPro" id="IPR000560">
    <property type="entry name" value="His_Pase_clade-2"/>
</dbReference>
<dbReference type="Proteomes" id="UP000266841">
    <property type="component" value="Unassembled WGS sequence"/>
</dbReference>
<evidence type="ECO:0000313" key="5">
    <source>
        <dbReference type="Proteomes" id="UP000266841"/>
    </source>
</evidence>
<dbReference type="eggNOG" id="KOG3720">
    <property type="taxonomic scope" value="Eukaryota"/>
</dbReference>
<sequence length="628" mass="70428">MESFEFIIAVRGSASTGADRAALPTASFRAPGSGRASLSEVRRSRRREVLAAALPSYLGTRSRGGRCLGVPPSRRPVSKHSRRSAQRENSHHDTHVPPRAPNRYLGQAHHQSAEAEHWQSRIPDRRAHNELTNFFPARIHSSQNNGQVLDIGREPFGFLTHRGMQQMRDVGRSFRKRYDELAHQSTFGSNGLSTFDERWEIEAYSTNYLRTIMSEDQLYLKHSNGCAIFSDSQYCSSGAQCFLDGLISNPNSHTDDRNSRPGVYYAGGGLTRYYLDQGRFKTLAEKVCTTSQDLDSTVSIQVRDKVSDTLNAFDKHPTRMDNLVRGVIAKPSFQRIDGDAKSLADQLCEFLPGLRGAPPGVRGNTERRQLDTRSERPRLCNDHFICRSAHSLPLLGFSDHEGSPDEVELDRVLRSLATPVCSHLAWRFREWYTCPKLLAAISAPPLWEMTSSMFEARAMKPNDKKPFILYSCHDVTLLALLYAIGAEFLVDGSDCGGSKMEDDEGSMSSIDIDDGMVGVDSRKSWRWWPAYSSTIAFELVRQSERDEHFVRVILNGKAISLKPRMEVYDSDSRQVVGRNSSSCARMLRLADLEHLLEVLERKADIGESTSRREYDPPNECASIGVDGG</sequence>
<dbReference type="Gene3D" id="3.40.50.1240">
    <property type="entry name" value="Phosphoglycerate mutase-like"/>
    <property type="match status" value="2"/>
</dbReference>
<evidence type="ECO:0000256" key="3">
    <source>
        <dbReference type="SAM" id="MobiDB-lite"/>
    </source>
</evidence>
<dbReference type="Pfam" id="PF00328">
    <property type="entry name" value="His_Phos_2"/>
    <property type="match status" value="2"/>
</dbReference>
<keyword evidence="2" id="KW-0378">Hydrolase</keyword>
<feature type="region of interest" description="Disordered" evidence="3">
    <location>
        <begin position="607"/>
        <end position="628"/>
    </location>
</feature>
<dbReference type="OMA" id="WRFREWY"/>
<dbReference type="AlphaFoldDB" id="K0RFT6"/>
<dbReference type="SUPFAM" id="SSF53254">
    <property type="entry name" value="Phosphoglycerate mutase-like"/>
    <property type="match status" value="1"/>
</dbReference>
<dbReference type="EMBL" id="AGNL01046607">
    <property type="protein sequence ID" value="EJK47811.1"/>
    <property type="molecule type" value="Genomic_DNA"/>
</dbReference>
<gene>
    <name evidence="4" type="ORF">THAOC_33454</name>
</gene>
<dbReference type="OrthoDB" id="10257284at2759"/>
<evidence type="ECO:0000256" key="1">
    <source>
        <dbReference type="ARBA" id="ARBA00005375"/>
    </source>
</evidence>
<proteinExistence type="inferred from homology"/>
<name>K0RFT6_THAOC</name>